<sequence>MLKKHLSFLILMAVLFLIGCSAKQGLPVISINENSDYEKTFADLSLGVLFDFEFHLPHADDRWVTLWVEEYRNGAKETEPLTQLSYGNSPEQVEKGNLGFGIINPNSEDPQVFLYGPGVKSMPEQVKTIFKQDMMTSGEYALGEDEVELNLGETKILAVYRGTSGNSMRTIDFQDEETIDYVIEHEDTVLLLKIKVEEKKAEQ</sequence>
<reference evidence="1 2" key="1">
    <citation type="submission" date="2018-09" db="EMBL/GenBank/DDBJ databases">
        <title>Bacillus saliacetes sp. nov., isolated from Thai shrimp paste (Ka-pi).</title>
        <authorList>
            <person name="Daroonpunt R."/>
            <person name="Tanasupawat S."/>
            <person name="Yiamsombut S."/>
        </authorList>
    </citation>
    <scope>NUCLEOTIDE SEQUENCE [LARGE SCALE GENOMIC DNA]</scope>
    <source>
        <strain evidence="1 2">SKP7-4</strain>
    </source>
</reference>
<evidence type="ECO:0008006" key="3">
    <source>
        <dbReference type="Google" id="ProtNLM"/>
    </source>
</evidence>
<dbReference type="EMBL" id="QXIR01000019">
    <property type="protein sequence ID" value="RIW32005.1"/>
    <property type="molecule type" value="Genomic_DNA"/>
</dbReference>
<dbReference type="RefSeq" id="WP_119547707.1">
    <property type="nucleotide sequence ID" value="NZ_QXIR01000019.1"/>
</dbReference>
<name>A0A3A1QZX3_9BACI</name>
<evidence type="ECO:0000313" key="2">
    <source>
        <dbReference type="Proteomes" id="UP000265801"/>
    </source>
</evidence>
<dbReference type="AlphaFoldDB" id="A0A3A1QZX3"/>
<evidence type="ECO:0000313" key="1">
    <source>
        <dbReference type="EMBL" id="RIW32005.1"/>
    </source>
</evidence>
<accession>A0A3A1QZX3</accession>
<comment type="caution">
    <text evidence="1">The sequence shown here is derived from an EMBL/GenBank/DDBJ whole genome shotgun (WGS) entry which is preliminary data.</text>
</comment>
<keyword evidence="2" id="KW-1185">Reference proteome</keyword>
<dbReference type="Proteomes" id="UP000265801">
    <property type="component" value="Unassembled WGS sequence"/>
</dbReference>
<dbReference type="PROSITE" id="PS51257">
    <property type="entry name" value="PROKAR_LIPOPROTEIN"/>
    <property type="match status" value="1"/>
</dbReference>
<proteinExistence type="predicted"/>
<gene>
    <name evidence="1" type="ORF">D3H55_14085</name>
</gene>
<protein>
    <recommendedName>
        <fullName evidence="3">Lipoprotein</fullName>
    </recommendedName>
</protein>
<organism evidence="1 2">
    <name type="scientific">Bacillus salacetis</name>
    <dbReference type="NCBI Taxonomy" id="2315464"/>
    <lineage>
        <taxon>Bacteria</taxon>
        <taxon>Bacillati</taxon>
        <taxon>Bacillota</taxon>
        <taxon>Bacilli</taxon>
        <taxon>Bacillales</taxon>
        <taxon>Bacillaceae</taxon>
        <taxon>Bacillus</taxon>
    </lineage>
</organism>
<dbReference type="OrthoDB" id="2716638at2"/>